<dbReference type="InterPro" id="IPR036128">
    <property type="entry name" value="Plus3-like_sf"/>
</dbReference>
<keyword evidence="3" id="KW-0804">Transcription</keyword>
<evidence type="ECO:0000256" key="2">
    <source>
        <dbReference type="ARBA" id="ARBA00023015"/>
    </source>
</evidence>
<evidence type="ECO:0000256" key="5">
    <source>
        <dbReference type="SAM" id="MobiDB-lite"/>
    </source>
</evidence>
<feature type="compositionally biased region" description="Acidic residues" evidence="5">
    <location>
        <begin position="210"/>
        <end position="219"/>
    </location>
</feature>
<gene>
    <name evidence="7" type="ORF">CEUTPL_LOCUS11542</name>
</gene>
<organism evidence="7 8">
    <name type="scientific">Ceutorhynchus assimilis</name>
    <name type="common">cabbage seed weevil</name>
    <dbReference type="NCBI Taxonomy" id="467358"/>
    <lineage>
        <taxon>Eukaryota</taxon>
        <taxon>Metazoa</taxon>
        <taxon>Ecdysozoa</taxon>
        <taxon>Arthropoda</taxon>
        <taxon>Hexapoda</taxon>
        <taxon>Insecta</taxon>
        <taxon>Pterygota</taxon>
        <taxon>Neoptera</taxon>
        <taxon>Endopterygota</taxon>
        <taxon>Coleoptera</taxon>
        <taxon>Polyphaga</taxon>
        <taxon>Cucujiformia</taxon>
        <taxon>Curculionidae</taxon>
        <taxon>Ceutorhynchinae</taxon>
        <taxon>Ceutorhynchus</taxon>
    </lineage>
</organism>
<feature type="compositionally biased region" description="Low complexity" evidence="5">
    <location>
        <begin position="341"/>
        <end position="353"/>
    </location>
</feature>
<evidence type="ECO:0000313" key="8">
    <source>
        <dbReference type="Proteomes" id="UP001152799"/>
    </source>
</evidence>
<feature type="compositionally biased region" description="Basic residues" evidence="5">
    <location>
        <begin position="326"/>
        <end position="340"/>
    </location>
</feature>
<feature type="region of interest" description="Disordered" evidence="5">
    <location>
        <begin position="1"/>
        <end position="132"/>
    </location>
</feature>
<feature type="region of interest" description="Disordered" evidence="5">
    <location>
        <begin position="144"/>
        <end position="366"/>
    </location>
</feature>
<dbReference type="SUPFAM" id="SSF159042">
    <property type="entry name" value="Plus3-like"/>
    <property type="match status" value="1"/>
</dbReference>
<dbReference type="InterPro" id="IPR004343">
    <property type="entry name" value="Plus-3_dom"/>
</dbReference>
<feature type="compositionally biased region" description="Basic and acidic residues" evidence="5">
    <location>
        <begin position="160"/>
        <end position="204"/>
    </location>
</feature>
<evidence type="ECO:0000313" key="7">
    <source>
        <dbReference type="EMBL" id="CAG9771100.1"/>
    </source>
</evidence>
<dbReference type="EMBL" id="OU892282">
    <property type="protein sequence ID" value="CAG9771100.1"/>
    <property type="molecule type" value="Genomic_DNA"/>
</dbReference>
<feature type="compositionally biased region" description="Basic and acidic residues" evidence="5">
    <location>
        <begin position="114"/>
        <end position="132"/>
    </location>
</feature>
<accession>A0A9N9QRV7</accession>
<feature type="compositionally biased region" description="Basic and acidic residues" evidence="5">
    <location>
        <begin position="229"/>
        <end position="254"/>
    </location>
</feature>
<feature type="compositionally biased region" description="Acidic residues" evidence="5">
    <location>
        <begin position="11"/>
        <end position="22"/>
    </location>
</feature>
<dbReference type="GO" id="GO:1990269">
    <property type="term" value="F:RNA polymerase II C-terminal domain phosphoserine binding"/>
    <property type="evidence" value="ECO:0007669"/>
    <property type="project" value="TreeGrafter"/>
</dbReference>
<keyword evidence="8" id="KW-1185">Reference proteome</keyword>
<sequence>MVKRKALIDSDSSENSDSDLDSEFLHLTKKKAPRQSKSSSEDDSSGSDTDAKNTKKTVKRDIASSESEADKRKTPRAKTTQHNSDLEEGEVSDSSDTSEDEFNDGYDDQLMGDAEDRARLAGLTEKERETEIFKRIERRELMKTRFEIEKKLRQQKRRERARDKPPGTKEKKKDKDKEKKKVEKKEEEKVVQKDKPKPVVKEVEPVVETVDQEEGELETGGDLQLDFSSIDHKERSKERKKNIEENRGKTENKRFNAMAELKARREGKQKREEAEEERKRREEEKRKLQEEEEGDSMSKKNEKKLKTSDIYSDDSDSDSDNNANKAKARSRSRSRSRSGSRSRSSSSSSSSSDNDQEEEEAKKAAYIPTRQDLNSIRLSRHKLERFVHMPFFDRIAKGCYIRIGIGQHNGSAVYRAAEVIAVYETAKIYELGKTKTNKGLKVRHGAQERIFRLEFVSNSEFTEGEFQKWVEAVGASGKELPTKAQIEQKQADIKEAVNYEYNEQDVERIIREKERFKQNPHNYAMRKATLMKERDAAMARGDDDYAREMSETLSTLEERASELDKRRTVTISSISYINDRNRKKNVEEAEKAIIAEVKANKGKKIDDPFTRRLTKPRMNFKPGEKESLAAMEKEAEAKRQVKGTDVNQDQQIKRKEEKQPQVTQEDLFSAHDFDIKIDLEVPMPAPSVNIVPKMTPKDLAPRRSLNLQDYKKKRGLI</sequence>
<evidence type="ECO:0000259" key="6">
    <source>
        <dbReference type="PROSITE" id="PS51360"/>
    </source>
</evidence>
<feature type="compositionally biased region" description="Basic and acidic residues" evidence="5">
    <location>
        <begin position="261"/>
        <end position="289"/>
    </location>
</feature>
<dbReference type="GO" id="GO:0003677">
    <property type="term" value="F:DNA binding"/>
    <property type="evidence" value="ECO:0007669"/>
    <property type="project" value="InterPro"/>
</dbReference>
<evidence type="ECO:0000256" key="1">
    <source>
        <dbReference type="ARBA" id="ARBA00004123"/>
    </source>
</evidence>
<dbReference type="Proteomes" id="UP001152799">
    <property type="component" value="Chromosome 6"/>
</dbReference>
<protein>
    <recommendedName>
        <fullName evidence="6">Plus3 domain-containing protein</fullName>
    </recommendedName>
</protein>
<dbReference type="OrthoDB" id="166375at2759"/>
<proteinExistence type="predicted"/>
<dbReference type="SMART" id="SM00719">
    <property type="entry name" value="Plus3"/>
    <property type="match status" value="1"/>
</dbReference>
<reference evidence="7" key="1">
    <citation type="submission" date="2022-01" db="EMBL/GenBank/DDBJ databases">
        <authorList>
            <person name="King R."/>
        </authorList>
    </citation>
    <scope>NUCLEOTIDE SEQUENCE</scope>
</reference>
<name>A0A9N9QRV7_9CUCU</name>
<dbReference type="PANTHER" id="PTHR13115:SF8">
    <property type="entry name" value="RNA POLYMERASE-ASSOCIATED PROTEIN RTF1 HOMOLOG"/>
    <property type="match status" value="1"/>
</dbReference>
<dbReference type="Gene3D" id="3.90.70.200">
    <property type="entry name" value="Plus-3 domain"/>
    <property type="match status" value="1"/>
</dbReference>
<comment type="subcellular location">
    <subcellularLocation>
        <location evidence="1">Nucleus</location>
    </subcellularLocation>
</comment>
<feature type="compositionally biased region" description="Acidic residues" evidence="5">
    <location>
        <begin position="86"/>
        <end position="107"/>
    </location>
</feature>
<feature type="domain" description="Plus3" evidence="6">
    <location>
        <begin position="367"/>
        <end position="498"/>
    </location>
</feature>
<feature type="compositionally biased region" description="Basic and acidic residues" evidence="5">
    <location>
        <begin position="296"/>
        <end position="307"/>
    </location>
</feature>
<dbReference type="PANTHER" id="PTHR13115">
    <property type="entry name" value="RNA POLYMERASE-ASSOCIATED PROTEIN RTF1 HOMOLOG"/>
    <property type="match status" value="1"/>
</dbReference>
<feature type="compositionally biased region" description="Basic and acidic residues" evidence="5">
    <location>
        <begin position="49"/>
        <end position="72"/>
    </location>
</feature>
<feature type="compositionally biased region" description="Basic and acidic residues" evidence="5">
    <location>
        <begin position="622"/>
        <end position="639"/>
    </location>
</feature>
<dbReference type="Pfam" id="PF03126">
    <property type="entry name" value="Plus-3"/>
    <property type="match status" value="1"/>
</dbReference>
<evidence type="ECO:0000256" key="4">
    <source>
        <dbReference type="ARBA" id="ARBA00023242"/>
    </source>
</evidence>
<keyword evidence="2" id="KW-0805">Transcription regulation</keyword>
<dbReference type="PROSITE" id="PS51360">
    <property type="entry name" value="PLUS3"/>
    <property type="match status" value="1"/>
</dbReference>
<dbReference type="AlphaFoldDB" id="A0A9N9QRV7"/>
<dbReference type="GO" id="GO:0016593">
    <property type="term" value="C:Cdc73/Paf1 complex"/>
    <property type="evidence" value="ECO:0007669"/>
    <property type="project" value="TreeGrafter"/>
</dbReference>
<keyword evidence="4" id="KW-0539">Nucleus</keyword>
<feature type="region of interest" description="Disordered" evidence="5">
    <location>
        <begin position="621"/>
        <end position="665"/>
    </location>
</feature>
<evidence type="ECO:0000256" key="3">
    <source>
        <dbReference type="ARBA" id="ARBA00023163"/>
    </source>
</evidence>